<accession>A0A6A5VPW1</accession>
<organism evidence="1 2">
    <name type="scientific">Bimuria novae-zelandiae CBS 107.79</name>
    <dbReference type="NCBI Taxonomy" id="1447943"/>
    <lineage>
        <taxon>Eukaryota</taxon>
        <taxon>Fungi</taxon>
        <taxon>Dikarya</taxon>
        <taxon>Ascomycota</taxon>
        <taxon>Pezizomycotina</taxon>
        <taxon>Dothideomycetes</taxon>
        <taxon>Pleosporomycetidae</taxon>
        <taxon>Pleosporales</taxon>
        <taxon>Massarineae</taxon>
        <taxon>Didymosphaeriaceae</taxon>
        <taxon>Bimuria</taxon>
    </lineage>
</organism>
<dbReference type="EMBL" id="ML976658">
    <property type="protein sequence ID" value="KAF1979301.1"/>
    <property type="molecule type" value="Genomic_DNA"/>
</dbReference>
<evidence type="ECO:0000313" key="1">
    <source>
        <dbReference type="EMBL" id="KAF1979301.1"/>
    </source>
</evidence>
<name>A0A6A5VPW1_9PLEO</name>
<keyword evidence="2" id="KW-1185">Reference proteome</keyword>
<sequence>VEYGQHIDPTCTRRHPAPQEAARFQDDLSRLVESQALRVRRVYLPGLLTQRFDVPTEMGQKMNEAEDRLGIVPDGPLLESRRPHCYWLDFTQLDMNPYLDVILAQSVLVRLHLSTSLPGLLSFVDVSLSSTFLHVVDQMFFTHQPCKTLGLYMHHPDRQDRQNDEAYSELELLERIHDDGGIRIGQLLRALARQAHRPVSLWTTKTQQLRECFVERNWPTIFIVLDNSRMRSGIDVGSHATRTSLLQTEESREFKQCEWTPRELIEPAKTATIRSQVN</sequence>
<gene>
    <name evidence="1" type="ORF">BU23DRAFT_447732</name>
</gene>
<proteinExistence type="predicted"/>
<dbReference type="AlphaFoldDB" id="A0A6A5VPW1"/>
<reference evidence="1" key="1">
    <citation type="journal article" date="2020" name="Stud. Mycol.">
        <title>101 Dothideomycetes genomes: a test case for predicting lifestyles and emergence of pathogens.</title>
        <authorList>
            <person name="Haridas S."/>
            <person name="Albert R."/>
            <person name="Binder M."/>
            <person name="Bloem J."/>
            <person name="Labutti K."/>
            <person name="Salamov A."/>
            <person name="Andreopoulos B."/>
            <person name="Baker S."/>
            <person name="Barry K."/>
            <person name="Bills G."/>
            <person name="Bluhm B."/>
            <person name="Cannon C."/>
            <person name="Castanera R."/>
            <person name="Culley D."/>
            <person name="Daum C."/>
            <person name="Ezra D."/>
            <person name="Gonzalez J."/>
            <person name="Henrissat B."/>
            <person name="Kuo A."/>
            <person name="Liang C."/>
            <person name="Lipzen A."/>
            <person name="Lutzoni F."/>
            <person name="Magnuson J."/>
            <person name="Mondo S."/>
            <person name="Nolan M."/>
            <person name="Ohm R."/>
            <person name="Pangilinan J."/>
            <person name="Park H.-J."/>
            <person name="Ramirez L."/>
            <person name="Alfaro M."/>
            <person name="Sun H."/>
            <person name="Tritt A."/>
            <person name="Yoshinaga Y."/>
            <person name="Zwiers L.-H."/>
            <person name="Turgeon B."/>
            <person name="Goodwin S."/>
            <person name="Spatafora J."/>
            <person name="Crous P."/>
            <person name="Grigoriev I."/>
        </authorList>
    </citation>
    <scope>NUCLEOTIDE SEQUENCE</scope>
    <source>
        <strain evidence="1">CBS 107.79</strain>
    </source>
</reference>
<evidence type="ECO:0000313" key="2">
    <source>
        <dbReference type="Proteomes" id="UP000800036"/>
    </source>
</evidence>
<dbReference type="Proteomes" id="UP000800036">
    <property type="component" value="Unassembled WGS sequence"/>
</dbReference>
<protein>
    <submittedName>
        <fullName evidence="1">Uncharacterized protein</fullName>
    </submittedName>
</protein>
<dbReference type="OrthoDB" id="3693648at2759"/>
<feature type="non-terminal residue" evidence="1">
    <location>
        <position position="1"/>
    </location>
</feature>